<dbReference type="InterPro" id="IPR004805">
    <property type="entry name" value="DnaE2/DnaE/PolC"/>
</dbReference>
<dbReference type="SUPFAM" id="SSF89550">
    <property type="entry name" value="PHP domain-like"/>
    <property type="match status" value="1"/>
</dbReference>
<evidence type="ECO:0000259" key="8">
    <source>
        <dbReference type="Pfam" id="PF02811"/>
    </source>
</evidence>
<feature type="domain" description="Bacterial DNA polymerase III alpha subunit NTPase" evidence="9">
    <location>
        <begin position="227"/>
        <end position="485"/>
    </location>
</feature>
<dbReference type="EC" id="2.7.7.7" evidence="1"/>
<dbReference type="Pfam" id="PF17657">
    <property type="entry name" value="DNA_pol3_finger"/>
    <property type="match status" value="1"/>
</dbReference>
<dbReference type="InterPro" id="IPR040982">
    <property type="entry name" value="DNA_pol3_finger"/>
</dbReference>
<dbReference type="STRING" id="1286528.NHE_0151"/>
<dbReference type="Gene3D" id="1.10.10.1600">
    <property type="entry name" value="Bacterial DNA polymerase III alpha subunit, thumb domain"/>
    <property type="match status" value="1"/>
</dbReference>
<dbReference type="InterPro" id="IPR011708">
    <property type="entry name" value="DNA_pol3_alpha_NTPase_dom"/>
</dbReference>
<feature type="domain" description="DNA polymerase III alpha subunit finger" evidence="11">
    <location>
        <begin position="488"/>
        <end position="650"/>
    </location>
</feature>
<name>X5H347_9RICK</name>
<gene>
    <name evidence="12" type="primary">dnaE1</name>
    <name evidence="12" type="ORF">NHE_0151</name>
</gene>
<keyword evidence="3 12" id="KW-0808">Transferase</keyword>
<feature type="domain" description="DNA polymerase helix-hairpin-helix motif" evidence="10">
    <location>
        <begin position="724"/>
        <end position="807"/>
    </location>
</feature>
<dbReference type="Gene3D" id="3.20.20.140">
    <property type="entry name" value="Metal-dependent hydrolases"/>
    <property type="match status" value="1"/>
</dbReference>
<sequence length="1032" mass="116910">MAGTLEFAEYAKSSGVQPIIGTDLSVFYKNVDSSILLIARNEEGYRNLIKLSGAVSRRKITLEDVFAWHRGLIVLLGNFLIDAINSYSIDEVALLSDFKQVFERDLFIEIQRTTINGPQERQLIKLAYDNDIPLVATNEVLFPDREFREAHDVLTCIGAVTYLNDVNRMHYSAECYFKSTDEMFSLFSGLEEALHNTVLIARRCSFMPEVRDPVLPKFECATTENDELRKLVYSGLRKRMKDNIPGNYLERLEYELSVIIEMKYAGYFLIVADFIRWSKENGIAVGPGRGSGVGSIVAWSLGITGLDPIKFALFFERFLNPVRVSMPDFDVDFCQEKRHLVIEYIKKKYGHVAQIVTFGTLQPRAALRDVGRVLQLPYSRVDKICKMIPNNPANPISLQEAIDLDKDLQEERKNDETMDKLLDLALKLEGTLRHSSTHAAGIVISDKPIEEYLPIYYDQDSDIPVTQYSMKYVEKAGLVKFDFLGLKTLTVINQACSLIREKIPDFDIESIPLNDRKTYELLSAGKAIGVFQLDNAYMCETLKRLHPDSLEDIIALISLNRPGPMANIPTYIARKHGKEKVEYPHPLLESSLKETFGVVIYQEQVMEIVKLLAGYTLAEADILRRVMGKKIRSEMAEQTEKFIEGAKQNGIESEKAREIFEMVEKFAGYGFNKSHAAAYALISYQTAFLKANFPIEFVTAALNLEIQHTDKLAILIQDAKNCSISILPPDVTKSKVLFSIEDNAIRYSLAALKNVGEAAATFLQERNQFRTIEEFSGCIDAKIVNRRAVESLVKSGAMDAISPDRSNLFSLVNDIMEKKSDSRQMCLFDVDMRTTIHKVKPWNFFEKTQYEFEALGLFLNSHPLQPYQKFLKLSPYQIAGVITALTIRSRRERKFAVLHVSTVTDIHTVICYESELIDVKRELFSLGAQVVLGIVKNDNGYVCNSISGLHDFLYSEFAGKIAILVDRREQVDELKKILKHGGKWEITIVVNNDSRYVRIGLGKGFHCPLEELALVEDIGILRHRACIGSVDT</sequence>
<dbReference type="InterPro" id="IPR004013">
    <property type="entry name" value="PHP_dom"/>
</dbReference>
<protein>
    <recommendedName>
        <fullName evidence="2">DNA polymerase III subunit alpha</fullName>
        <ecNumber evidence="1">2.7.7.7</ecNumber>
    </recommendedName>
</protein>
<evidence type="ECO:0000256" key="4">
    <source>
        <dbReference type="ARBA" id="ARBA00022695"/>
    </source>
</evidence>
<dbReference type="NCBIfam" id="NF004226">
    <property type="entry name" value="PRK05673.1"/>
    <property type="match status" value="1"/>
</dbReference>
<dbReference type="EMBL" id="CP007481">
    <property type="protein sequence ID" value="AHX11118.1"/>
    <property type="molecule type" value="Genomic_DNA"/>
</dbReference>
<evidence type="ECO:0000256" key="3">
    <source>
        <dbReference type="ARBA" id="ARBA00022679"/>
    </source>
</evidence>
<dbReference type="Gene3D" id="1.10.150.870">
    <property type="match status" value="1"/>
</dbReference>
<evidence type="ECO:0000256" key="1">
    <source>
        <dbReference type="ARBA" id="ARBA00012417"/>
    </source>
</evidence>
<keyword evidence="6" id="KW-0239">DNA-directed DNA polymerase</keyword>
<dbReference type="InterPro" id="IPR029460">
    <property type="entry name" value="DNAPol_HHH"/>
</dbReference>
<dbReference type="NCBIfam" id="TIGR00594">
    <property type="entry name" value="polc"/>
    <property type="match status" value="1"/>
</dbReference>
<dbReference type="PANTHER" id="PTHR32294">
    <property type="entry name" value="DNA POLYMERASE III SUBUNIT ALPHA"/>
    <property type="match status" value="1"/>
</dbReference>
<evidence type="ECO:0000313" key="13">
    <source>
        <dbReference type="Proteomes" id="UP000023755"/>
    </source>
</evidence>
<dbReference type="Pfam" id="PF14579">
    <property type="entry name" value="HHH_6"/>
    <property type="match status" value="1"/>
</dbReference>
<dbReference type="GO" id="GO:0003887">
    <property type="term" value="F:DNA-directed DNA polymerase activity"/>
    <property type="evidence" value="ECO:0007669"/>
    <property type="project" value="UniProtKB-KW"/>
</dbReference>
<dbReference type="KEGG" id="nhm:NHE_0151"/>
<proteinExistence type="predicted"/>
<dbReference type="PANTHER" id="PTHR32294:SF0">
    <property type="entry name" value="DNA POLYMERASE III SUBUNIT ALPHA"/>
    <property type="match status" value="1"/>
</dbReference>
<keyword evidence="13" id="KW-1185">Reference proteome</keyword>
<organism evidence="12 13">
    <name type="scientific">Neorickettsia helminthoeca str. Oregon</name>
    <dbReference type="NCBI Taxonomy" id="1286528"/>
    <lineage>
        <taxon>Bacteria</taxon>
        <taxon>Pseudomonadati</taxon>
        <taxon>Pseudomonadota</taxon>
        <taxon>Alphaproteobacteria</taxon>
        <taxon>Rickettsiales</taxon>
        <taxon>Anaplasmataceae</taxon>
        <taxon>Neorickettsia</taxon>
    </lineage>
</organism>
<dbReference type="Pfam" id="PF02811">
    <property type="entry name" value="PHP"/>
    <property type="match status" value="1"/>
</dbReference>
<keyword evidence="5" id="KW-0235">DNA replication</keyword>
<keyword evidence="4 12" id="KW-0548">Nucleotidyltransferase</keyword>
<evidence type="ECO:0000259" key="9">
    <source>
        <dbReference type="Pfam" id="PF07733"/>
    </source>
</evidence>
<dbReference type="GO" id="GO:0006260">
    <property type="term" value="P:DNA replication"/>
    <property type="evidence" value="ECO:0007669"/>
    <property type="project" value="UniProtKB-KW"/>
</dbReference>
<accession>X5H347</accession>
<evidence type="ECO:0000259" key="11">
    <source>
        <dbReference type="Pfam" id="PF17657"/>
    </source>
</evidence>
<dbReference type="InterPro" id="IPR016195">
    <property type="entry name" value="Pol/histidinol_Pase-like"/>
</dbReference>
<dbReference type="Pfam" id="PF07733">
    <property type="entry name" value="DNA_pol3_alpha"/>
    <property type="match status" value="1"/>
</dbReference>
<evidence type="ECO:0000256" key="7">
    <source>
        <dbReference type="ARBA" id="ARBA00049244"/>
    </source>
</evidence>
<evidence type="ECO:0000256" key="2">
    <source>
        <dbReference type="ARBA" id="ARBA00019114"/>
    </source>
</evidence>
<evidence type="ECO:0000256" key="6">
    <source>
        <dbReference type="ARBA" id="ARBA00022932"/>
    </source>
</evidence>
<evidence type="ECO:0000313" key="12">
    <source>
        <dbReference type="EMBL" id="AHX11118.1"/>
    </source>
</evidence>
<dbReference type="GO" id="GO:0008408">
    <property type="term" value="F:3'-5' exonuclease activity"/>
    <property type="evidence" value="ECO:0007669"/>
    <property type="project" value="InterPro"/>
</dbReference>
<dbReference type="AlphaFoldDB" id="X5H347"/>
<comment type="catalytic activity">
    <reaction evidence="7">
        <text>DNA(n) + a 2'-deoxyribonucleoside 5'-triphosphate = DNA(n+1) + diphosphate</text>
        <dbReference type="Rhea" id="RHEA:22508"/>
        <dbReference type="Rhea" id="RHEA-COMP:17339"/>
        <dbReference type="Rhea" id="RHEA-COMP:17340"/>
        <dbReference type="ChEBI" id="CHEBI:33019"/>
        <dbReference type="ChEBI" id="CHEBI:61560"/>
        <dbReference type="ChEBI" id="CHEBI:173112"/>
        <dbReference type="EC" id="2.7.7.7"/>
    </reaction>
</comment>
<evidence type="ECO:0000259" key="10">
    <source>
        <dbReference type="Pfam" id="PF14579"/>
    </source>
</evidence>
<reference evidence="12 13" key="1">
    <citation type="submission" date="2014-03" db="EMBL/GenBank/DDBJ databases">
        <title>Sequencing and Comparison of Genomes and Transcriptome Profiles of Human Ehrlichiosis Agents.</title>
        <authorList>
            <person name="Lin M."/>
            <person name="Daugherty S.C."/>
            <person name="Nagaraj S."/>
            <person name="Cheng Z."/>
            <person name="Xiong Q."/>
            <person name="Lin F.-Y."/>
            <person name="Sengamalay N."/>
            <person name="Ott S."/>
            <person name="Godinez A."/>
            <person name="Tallon L.J."/>
            <person name="Sadzewicz L."/>
            <person name="Fraser C.M."/>
            <person name="Dunning Hotopp J.C."/>
            <person name="Rikihisa Y."/>
        </authorList>
    </citation>
    <scope>NUCLEOTIDE SEQUENCE [LARGE SCALE GENOMIC DNA]</scope>
    <source>
        <strain evidence="12 13">Oregon</strain>
    </source>
</reference>
<feature type="domain" description="PHP" evidence="8">
    <location>
        <begin position="1"/>
        <end position="112"/>
    </location>
</feature>
<dbReference type="HOGENOM" id="CLU_001600_0_0_5"/>
<evidence type="ECO:0000256" key="5">
    <source>
        <dbReference type="ARBA" id="ARBA00022705"/>
    </source>
</evidence>
<dbReference type="InterPro" id="IPR041931">
    <property type="entry name" value="DNA_pol3_alpha_thumb_dom"/>
</dbReference>
<dbReference type="Proteomes" id="UP000023755">
    <property type="component" value="Chromosome"/>
</dbReference>